<dbReference type="InterPro" id="IPR013655">
    <property type="entry name" value="PAS_fold_3"/>
</dbReference>
<dbReference type="SMART" id="SM00091">
    <property type="entry name" value="PAS"/>
    <property type="match status" value="4"/>
</dbReference>
<dbReference type="InterPro" id="IPR035965">
    <property type="entry name" value="PAS-like_dom_sf"/>
</dbReference>
<keyword evidence="10" id="KW-1185">Reference proteome</keyword>
<feature type="domain" description="PAC" evidence="8">
    <location>
        <begin position="490"/>
        <end position="542"/>
    </location>
</feature>
<dbReference type="EMBL" id="JBHULT010000009">
    <property type="protein sequence ID" value="MFD2518377.1"/>
    <property type="molecule type" value="Genomic_DNA"/>
</dbReference>
<dbReference type="SUPFAM" id="SSF55785">
    <property type="entry name" value="PYP-like sensor domain (PAS domain)"/>
    <property type="match status" value="4"/>
</dbReference>
<dbReference type="Pfam" id="PF08448">
    <property type="entry name" value="PAS_4"/>
    <property type="match status" value="1"/>
</dbReference>
<evidence type="ECO:0000256" key="3">
    <source>
        <dbReference type="ARBA" id="ARBA00022553"/>
    </source>
</evidence>
<organism evidence="9 10">
    <name type="scientific">Salinimicrobium flavum</name>
    <dbReference type="NCBI Taxonomy" id="1737065"/>
    <lineage>
        <taxon>Bacteria</taxon>
        <taxon>Pseudomonadati</taxon>
        <taxon>Bacteroidota</taxon>
        <taxon>Flavobacteriia</taxon>
        <taxon>Flavobacteriales</taxon>
        <taxon>Flavobacteriaceae</taxon>
        <taxon>Salinimicrobium</taxon>
    </lineage>
</organism>
<dbReference type="RefSeq" id="WP_380752379.1">
    <property type="nucleotide sequence ID" value="NZ_JBHULT010000009.1"/>
</dbReference>
<evidence type="ECO:0000313" key="10">
    <source>
        <dbReference type="Proteomes" id="UP001597468"/>
    </source>
</evidence>
<dbReference type="InterPro" id="IPR052162">
    <property type="entry name" value="Sensor_kinase/Photoreceptor"/>
</dbReference>
<dbReference type="PROSITE" id="PS50112">
    <property type="entry name" value="PAS"/>
    <property type="match status" value="3"/>
</dbReference>
<dbReference type="NCBIfam" id="TIGR00229">
    <property type="entry name" value="sensory_box"/>
    <property type="match status" value="4"/>
</dbReference>
<dbReference type="CDD" id="cd00130">
    <property type="entry name" value="PAS"/>
    <property type="match status" value="4"/>
</dbReference>
<sequence length="743" mass="85864">MQKISPATMEDYKKIFTAITLPCLLLECREGSLIIKDTSSCFSDLTGITSSDLVGQEFQVAFPENPGQANLGNGALLGSIKEAMKRGKPVTLPFIRYDLYNSETLDFTEKYWQMEIVPVKTDRNAKVKYVLLYAIEKTLQEREELRRRELEEELDRKREQQKIFIDKNPDGLYSLDKEGRFLHVNEGLSRLTEVPEENLRGMSFLPFCSPEDMDRIKYHFNKGIRGENQEFEARFFSAKGRELIIHISLSPMVIDRQVQGVFGIAKDVTDKVKAQSTVVKQEFELESSRKKFKALVEDASDLIGILDMDGNCNYISESVKSILGTSPEDYLGKNAFDLIHPQDRSAVEASFSELQHKRQVCISPFRFKAGDGEWRWLETTATNLSDDPNVQGVVTNSREVTDLIKKNQEIRELYERYSLAAAATEDLIYDWDLEADKVERFFKGNKNLFGYSPEKLGRRGFWKEHVHPDEVADLGNTLRDTLQDPMKNQIKTEYRFRRANGTYAHIIDRGQIVRDENGKAIRLIGATSDISGIVNRREALKIANKRFSYAMKATREMIWDWDIVKDAIHRSRSFKKVYGYDPSHQPSVENFWFMKIAGKDRHRVETSLKKALEDPAISKWRQEYRFVKKNGDYAYVVDRGYILRDMDGKAIRMVGAALDVTESRKMLREIKKQNKILKEVAWEQSHVVRAPLARLKGLLDLLDSDCYEVWTREELIDLIRESADELDEVIVKIIRKTEEIEVK</sequence>
<keyword evidence="3" id="KW-0597">Phosphoprotein</keyword>
<dbReference type="SMART" id="SM00086">
    <property type="entry name" value="PAC"/>
    <property type="match status" value="4"/>
</dbReference>
<comment type="caution">
    <text evidence="9">The sequence shown here is derived from an EMBL/GenBank/DDBJ whole genome shotgun (WGS) entry which is preliminary data.</text>
</comment>
<feature type="domain" description="PAS" evidence="7">
    <location>
        <begin position="157"/>
        <end position="227"/>
    </location>
</feature>
<dbReference type="Proteomes" id="UP001597468">
    <property type="component" value="Unassembled WGS sequence"/>
</dbReference>
<dbReference type="Gene3D" id="3.30.450.20">
    <property type="entry name" value="PAS domain"/>
    <property type="match status" value="5"/>
</dbReference>
<evidence type="ECO:0000313" key="9">
    <source>
        <dbReference type="EMBL" id="MFD2518377.1"/>
    </source>
</evidence>
<accession>A0ABW5IXH9</accession>
<feature type="coiled-coil region" evidence="6">
    <location>
        <begin position="135"/>
        <end position="167"/>
    </location>
</feature>
<dbReference type="EC" id="2.7.13.3" evidence="2"/>
<reference evidence="10" key="1">
    <citation type="journal article" date="2019" name="Int. J. Syst. Evol. Microbiol.">
        <title>The Global Catalogue of Microorganisms (GCM) 10K type strain sequencing project: providing services to taxonomists for standard genome sequencing and annotation.</title>
        <authorList>
            <consortium name="The Broad Institute Genomics Platform"/>
            <consortium name="The Broad Institute Genome Sequencing Center for Infectious Disease"/>
            <person name="Wu L."/>
            <person name="Ma J."/>
        </authorList>
    </citation>
    <scope>NUCLEOTIDE SEQUENCE [LARGE SCALE GENOMIC DNA]</scope>
    <source>
        <strain evidence="10">KCTC 42585</strain>
    </source>
</reference>
<dbReference type="SUPFAM" id="SSF47384">
    <property type="entry name" value="Homodimeric domain of signal transducing histidine kinase"/>
    <property type="match status" value="1"/>
</dbReference>
<feature type="domain" description="PAC" evidence="8">
    <location>
        <begin position="229"/>
        <end position="280"/>
    </location>
</feature>
<evidence type="ECO:0000256" key="5">
    <source>
        <dbReference type="ARBA" id="ARBA00022777"/>
    </source>
</evidence>
<dbReference type="InterPro" id="IPR000014">
    <property type="entry name" value="PAS"/>
</dbReference>
<name>A0ABW5IXH9_9FLAO</name>
<evidence type="ECO:0000256" key="6">
    <source>
        <dbReference type="SAM" id="Coils"/>
    </source>
</evidence>
<gene>
    <name evidence="9" type="ORF">ACFSTG_10765</name>
</gene>
<evidence type="ECO:0000256" key="2">
    <source>
        <dbReference type="ARBA" id="ARBA00012438"/>
    </source>
</evidence>
<comment type="catalytic activity">
    <reaction evidence="1">
        <text>ATP + protein L-histidine = ADP + protein N-phospho-L-histidine.</text>
        <dbReference type="EC" id="2.7.13.3"/>
    </reaction>
</comment>
<dbReference type="PANTHER" id="PTHR43304:SF1">
    <property type="entry name" value="PAC DOMAIN-CONTAINING PROTEIN"/>
    <property type="match status" value="1"/>
</dbReference>
<evidence type="ECO:0000256" key="1">
    <source>
        <dbReference type="ARBA" id="ARBA00000085"/>
    </source>
</evidence>
<dbReference type="Pfam" id="PF08447">
    <property type="entry name" value="PAS_3"/>
    <property type="match status" value="3"/>
</dbReference>
<evidence type="ECO:0000259" key="7">
    <source>
        <dbReference type="PROSITE" id="PS50112"/>
    </source>
</evidence>
<evidence type="ECO:0000259" key="8">
    <source>
        <dbReference type="PROSITE" id="PS50113"/>
    </source>
</evidence>
<keyword evidence="5" id="KW-0418">Kinase</keyword>
<keyword evidence="6" id="KW-0175">Coiled coil</keyword>
<protein>
    <recommendedName>
        <fullName evidence="2">histidine kinase</fullName>
        <ecNumber evidence="2">2.7.13.3</ecNumber>
    </recommendedName>
</protein>
<dbReference type="InterPro" id="IPR013656">
    <property type="entry name" value="PAS_4"/>
</dbReference>
<dbReference type="InterPro" id="IPR036097">
    <property type="entry name" value="HisK_dim/P_sf"/>
</dbReference>
<dbReference type="PROSITE" id="PS50113">
    <property type="entry name" value="PAC"/>
    <property type="match status" value="3"/>
</dbReference>
<feature type="domain" description="PAS" evidence="7">
    <location>
        <begin position="288"/>
        <end position="358"/>
    </location>
</feature>
<feature type="domain" description="PAC" evidence="8">
    <location>
        <begin position="620"/>
        <end position="672"/>
    </location>
</feature>
<evidence type="ECO:0000256" key="4">
    <source>
        <dbReference type="ARBA" id="ARBA00022679"/>
    </source>
</evidence>
<proteinExistence type="predicted"/>
<dbReference type="InterPro" id="IPR000700">
    <property type="entry name" value="PAS-assoc_C"/>
</dbReference>
<feature type="domain" description="PAS" evidence="7">
    <location>
        <begin position="406"/>
        <end position="485"/>
    </location>
</feature>
<keyword evidence="4" id="KW-0808">Transferase</keyword>
<dbReference type="PANTHER" id="PTHR43304">
    <property type="entry name" value="PHYTOCHROME-LIKE PROTEIN CPH1"/>
    <property type="match status" value="1"/>
</dbReference>
<dbReference type="InterPro" id="IPR001610">
    <property type="entry name" value="PAC"/>
</dbReference>